<accession>A0AAE1ALM3</accession>
<name>A0AAE1ALM3_9GAST</name>
<comment type="caution">
    <text evidence="1">The sequence shown here is derived from an EMBL/GenBank/DDBJ whole genome shotgun (WGS) entry which is preliminary data.</text>
</comment>
<keyword evidence="2" id="KW-1185">Reference proteome</keyword>
<reference evidence="1" key="1">
    <citation type="journal article" date="2023" name="G3 (Bethesda)">
        <title>A reference genome for the long-term kleptoplast-retaining sea slug Elysia crispata morphotype clarki.</title>
        <authorList>
            <person name="Eastman K.E."/>
            <person name="Pendleton A.L."/>
            <person name="Shaikh M.A."/>
            <person name="Suttiyut T."/>
            <person name="Ogas R."/>
            <person name="Tomko P."/>
            <person name="Gavelis G."/>
            <person name="Widhalm J.R."/>
            <person name="Wisecaver J.H."/>
        </authorList>
    </citation>
    <scope>NUCLEOTIDE SEQUENCE</scope>
    <source>
        <strain evidence="1">ECLA1</strain>
    </source>
</reference>
<dbReference type="AlphaFoldDB" id="A0AAE1ALM3"/>
<organism evidence="1 2">
    <name type="scientific">Elysia crispata</name>
    <name type="common">lettuce slug</name>
    <dbReference type="NCBI Taxonomy" id="231223"/>
    <lineage>
        <taxon>Eukaryota</taxon>
        <taxon>Metazoa</taxon>
        <taxon>Spiralia</taxon>
        <taxon>Lophotrochozoa</taxon>
        <taxon>Mollusca</taxon>
        <taxon>Gastropoda</taxon>
        <taxon>Heterobranchia</taxon>
        <taxon>Euthyneura</taxon>
        <taxon>Panpulmonata</taxon>
        <taxon>Sacoglossa</taxon>
        <taxon>Placobranchoidea</taxon>
        <taxon>Plakobranchidae</taxon>
        <taxon>Elysia</taxon>
    </lineage>
</organism>
<protein>
    <submittedName>
        <fullName evidence="1">Uncharacterized protein</fullName>
    </submittedName>
</protein>
<sequence>MGEQDGASRCMLGRTWQTWGRDKTGCAERLSGVLNAPRGEKTRLKSGRKLPQGKWSKSPKGYLNTVAVIVRKEK</sequence>
<dbReference type="EMBL" id="JAWDGP010001675">
    <property type="protein sequence ID" value="KAK3789431.1"/>
    <property type="molecule type" value="Genomic_DNA"/>
</dbReference>
<dbReference type="Proteomes" id="UP001283361">
    <property type="component" value="Unassembled WGS sequence"/>
</dbReference>
<evidence type="ECO:0000313" key="1">
    <source>
        <dbReference type="EMBL" id="KAK3789431.1"/>
    </source>
</evidence>
<gene>
    <name evidence="1" type="ORF">RRG08_035126</name>
</gene>
<proteinExistence type="predicted"/>
<evidence type="ECO:0000313" key="2">
    <source>
        <dbReference type="Proteomes" id="UP001283361"/>
    </source>
</evidence>